<dbReference type="Pfam" id="PF04480">
    <property type="entry name" value="DUF559"/>
    <property type="match status" value="1"/>
</dbReference>
<reference evidence="3 5" key="2">
    <citation type="submission" date="2019-07" db="EMBL/GenBank/DDBJ databases">
        <title>Whole genome shotgun sequence of Kocuria flava NBRC 107626.</title>
        <authorList>
            <person name="Hosoyama A."/>
            <person name="Uohara A."/>
            <person name="Ohji S."/>
            <person name="Ichikawa N."/>
        </authorList>
    </citation>
    <scope>NUCLEOTIDE SEQUENCE [LARGE SCALE GENOMIC DNA]</scope>
    <source>
        <strain evidence="3 5">NBRC 107626</strain>
    </source>
</reference>
<organism evidence="2 4">
    <name type="scientific">Kocuria flava</name>
    <dbReference type="NCBI Taxonomy" id="446860"/>
    <lineage>
        <taxon>Bacteria</taxon>
        <taxon>Bacillati</taxon>
        <taxon>Actinomycetota</taxon>
        <taxon>Actinomycetes</taxon>
        <taxon>Micrococcales</taxon>
        <taxon>Micrococcaceae</taxon>
        <taxon>Kocuria</taxon>
    </lineage>
</organism>
<evidence type="ECO:0000313" key="5">
    <source>
        <dbReference type="Proteomes" id="UP000321155"/>
    </source>
</evidence>
<name>A0A0U3HXD2_9MICC</name>
<dbReference type="InterPro" id="IPR007569">
    <property type="entry name" value="DUF559"/>
</dbReference>
<feature type="domain" description="DUF559" evidence="1">
    <location>
        <begin position="231"/>
        <end position="307"/>
    </location>
</feature>
<dbReference type="Proteomes" id="UP000321155">
    <property type="component" value="Unassembled WGS sequence"/>
</dbReference>
<gene>
    <name evidence="2" type="ORF">AS188_07225</name>
    <name evidence="3" type="ORF">KFL01_31710</name>
</gene>
<evidence type="ECO:0000313" key="4">
    <source>
        <dbReference type="Proteomes" id="UP000057181"/>
    </source>
</evidence>
<dbReference type="SUPFAM" id="SSF52980">
    <property type="entry name" value="Restriction endonuclease-like"/>
    <property type="match status" value="1"/>
</dbReference>
<protein>
    <recommendedName>
        <fullName evidence="1">DUF559 domain-containing protein</fullName>
    </recommendedName>
</protein>
<proteinExistence type="predicted"/>
<sequence>MTALDPGPGADLPPLLRTADLQDAGLGDRAVHRQVQEGRLVRLRAGWYVRGEPYRALRQEDRMLLGHLAYARSSTADPVLCHASAALVHGLRLYRVPTRVHTVSAPGRGTHNGAPDVVRHQEPLPPADVVEVRGIRVTSAERTLLDCARLLPFTDAVVLADQAAAVRVTRARLERRLPEWRGRRGVRRAHRVLCAMDVRAESVGETLTRLMLAEWGLPEPRLQWVLDGRSGRYRADLAWPEHRVVLEFDGRLKYAHADPAVVASVLRDERRREVEIQELGWTVIRIGWKDVVSTPETTVARIKKALQAGGHRP</sequence>
<evidence type="ECO:0000259" key="1">
    <source>
        <dbReference type="Pfam" id="PF04480"/>
    </source>
</evidence>
<dbReference type="Proteomes" id="UP000057181">
    <property type="component" value="Chromosome"/>
</dbReference>
<dbReference type="EMBL" id="BJZR01000231">
    <property type="protein sequence ID" value="GEO93865.1"/>
    <property type="molecule type" value="Genomic_DNA"/>
</dbReference>
<dbReference type="AlphaFoldDB" id="A0A0U3HXD2"/>
<dbReference type="KEGG" id="kfv:AS188_07225"/>
<dbReference type="EMBL" id="CP013254">
    <property type="protein sequence ID" value="ALU39575.1"/>
    <property type="molecule type" value="Genomic_DNA"/>
</dbReference>
<dbReference type="InterPro" id="IPR011335">
    <property type="entry name" value="Restrct_endonuc-II-like"/>
</dbReference>
<evidence type="ECO:0000313" key="2">
    <source>
        <dbReference type="EMBL" id="ALU39575.1"/>
    </source>
</evidence>
<accession>A0A0U3HXD2</accession>
<dbReference type="Gene3D" id="3.40.960.10">
    <property type="entry name" value="VSR Endonuclease"/>
    <property type="match status" value="1"/>
</dbReference>
<keyword evidence="5" id="KW-1185">Reference proteome</keyword>
<reference evidence="2 4" key="1">
    <citation type="submission" date="2015-11" db="EMBL/GenBank/DDBJ databases">
        <title>Complete Genome Sequence of Kocuria flava strain HO-9041.</title>
        <authorList>
            <person name="Zhou M."/>
            <person name="Dai J."/>
        </authorList>
    </citation>
    <scope>NUCLEOTIDE SEQUENCE [LARGE SCALE GENOMIC DNA]</scope>
    <source>
        <strain evidence="2 4">HO-9041</strain>
    </source>
</reference>
<dbReference type="RefSeq" id="WP_058858286.1">
    <property type="nucleotide sequence ID" value="NZ_BJZR01000231.1"/>
</dbReference>
<evidence type="ECO:0000313" key="3">
    <source>
        <dbReference type="EMBL" id="GEO93865.1"/>
    </source>
</evidence>
<dbReference type="STRING" id="446860.AS188_07225"/>
<dbReference type="OrthoDB" id="7061676at2"/>